<evidence type="ECO:0000313" key="10">
    <source>
        <dbReference type="EMBL" id="KRM75687.1"/>
    </source>
</evidence>
<dbReference type="Pfam" id="PF25887">
    <property type="entry name" value="HB_LcnD"/>
    <property type="match status" value="1"/>
</dbReference>
<dbReference type="Proteomes" id="UP000051612">
    <property type="component" value="Unassembled WGS sequence"/>
</dbReference>
<proteinExistence type="inferred from homology"/>
<dbReference type="InterPro" id="IPR058794">
    <property type="entry name" value="HB_LcnD"/>
</dbReference>
<dbReference type="PANTHER" id="PTHR30386">
    <property type="entry name" value="MEMBRANE FUSION SUBUNIT OF EMRAB-TOLC MULTIDRUG EFFLUX PUMP"/>
    <property type="match status" value="1"/>
</dbReference>
<evidence type="ECO:0000256" key="2">
    <source>
        <dbReference type="ARBA" id="ARBA00009477"/>
    </source>
</evidence>
<feature type="domain" description="LcnD-like barrel-sandwich hybrid" evidence="8">
    <location>
        <begin position="59"/>
        <end position="251"/>
    </location>
</feature>
<evidence type="ECO:0000256" key="4">
    <source>
        <dbReference type="ARBA" id="ARBA00022989"/>
    </source>
</evidence>
<dbReference type="GO" id="GO:0016020">
    <property type="term" value="C:membrane"/>
    <property type="evidence" value="ECO:0007669"/>
    <property type="project" value="UniProtKB-SubCell"/>
</dbReference>
<dbReference type="PATRIC" id="fig|1423772.3.peg.24"/>
<protein>
    <submittedName>
        <fullName evidence="10">Abpd bacteriocin export accessory protein</fullName>
    </submittedName>
</protein>
<gene>
    <name evidence="10" type="ORF">FC48_GL000018</name>
</gene>
<sequence>MKQDFFESSAFYSKRYKNFSTLLVIPIFLVVCFCIVISIFCKKEIVIQGSGNIQPISKIAVIQSQLDFPISKNNLQEGKKVKKGDTLLIYRNKNQDRENYFVQQIDAVKQQLSSLATLKLGVKNNIDTFNFNDEFGYHEELNAYLKQRDIYSNENNILKIQNSDSEKNKIAGYTTATNDDKLFILQSEKISDICKEEKKLRQSLSELEVNSKDYSNNTKITAPTSGILHVNQEYDGMRKVNVGTPLAEIYPDLQKEKKVKLVAYISERDITSIRKGQFLKFKFSTSNVTPLKLKGKITSISTTSTKINNRVFYMVSATAKVPSNMLSKVKYDMEGNTTVSIGNMSFFDYYKNKLLNKNIY</sequence>
<evidence type="ECO:0000256" key="1">
    <source>
        <dbReference type="ARBA" id="ARBA00004167"/>
    </source>
</evidence>
<evidence type="ECO:0000259" key="9">
    <source>
        <dbReference type="Pfam" id="PF25940"/>
    </source>
</evidence>
<dbReference type="EMBL" id="AYYN01000059">
    <property type="protein sequence ID" value="KRM75687.1"/>
    <property type="molecule type" value="Genomic_DNA"/>
</dbReference>
<comment type="caution">
    <text evidence="10">The sequence shown here is derived from an EMBL/GenBank/DDBJ whole genome shotgun (WGS) entry which is preliminary data.</text>
</comment>
<feature type="domain" description="LcnD-like long helical bundle" evidence="7">
    <location>
        <begin position="102"/>
        <end position="168"/>
    </location>
</feature>
<feature type="transmembrane region" description="Helical" evidence="6">
    <location>
        <begin position="21"/>
        <end position="40"/>
    </location>
</feature>
<dbReference type="Pfam" id="PF25935">
    <property type="entry name" value="BSH_LcnD"/>
    <property type="match status" value="1"/>
</dbReference>
<evidence type="ECO:0000256" key="6">
    <source>
        <dbReference type="SAM" id="Phobius"/>
    </source>
</evidence>
<accession>A0A0R2B949</accession>
<comment type="similarity">
    <text evidence="2">Belongs to the membrane fusion protein (MFP) (TC 8.A.1) family.</text>
</comment>
<feature type="domain" description="LcnD-like C-terminal" evidence="9">
    <location>
        <begin position="255"/>
        <end position="343"/>
    </location>
</feature>
<dbReference type="InterPro" id="IPR050739">
    <property type="entry name" value="MFP"/>
</dbReference>
<evidence type="ECO:0000259" key="8">
    <source>
        <dbReference type="Pfam" id="PF25935"/>
    </source>
</evidence>
<evidence type="ECO:0000259" key="7">
    <source>
        <dbReference type="Pfam" id="PF25887"/>
    </source>
</evidence>
<comment type="subcellular location">
    <subcellularLocation>
        <location evidence="1">Membrane</location>
        <topology evidence="1">Single-pass membrane protein</topology>
    </subcellularLocation>
</comment>
<dbReference type="Gene3D" id="2.40.30.170">
    <property type="match status" value="1"/>
</dbReference>
<name>A0A0R2B949_9LACO</name>
<dbReference type="Pfam" id="PF25940">
    <property type="entry name" value="LcnD_C"/>
    <property type="match status" value="1"/>
</dbReference>
<dbReference type="InterPro" id="IPR058786">
    <property type="entry name" value="BSH_LcnD"/>
</dbReference>
<dbReference type="RefSeq" id="WP_056958895.1">
    <property type="nucleotide sequence ID" value="NZ_AYYN01000059.1"/>
</dbReference>
<keyword evidence="4 6" id="KW-1133">Transmembrane helix</keyword>
<organism evidence="10 11">
    <name type="scientific">Ligilactobacillus murinus DSM 20452 = NBRC 14221</name>
    <dbReference type="NCBI Taxonomy" id="1423772"/>
    <lineage>
        <taxon>Bacteria</taxon>
        <taxon>Bacillati</taxon>
        <taxon>Bacillota</taxon>
        <taxon>Bacilli</taxon>
        <taxon>Lactobacillales</taxon>
        <taxon>Lactobacillaceae</taxon>
        <taxon>Ligilactobacillus</taxon>
    </lineage>
</organism>
<dbReference type="PANTHER" id="PTHR30386:SF26">
    <property type="entry name" value="TRANSPORT PROTEIN COMB"/>
    <property type="match status" value="1"/>
</dbReference>
<keyword evidence="3 6" id="KW-0812">Transmembrane</keyword>
<evidence type="ECO:0000313" key="11">
    <source>
        <dbReference type="Proteomes" id="UP000051612"/>
    </source>
</evidence>
<reference evidence="10 11" key="1">
    <citation type="journal article" date="2015" name="Genome Announc.">
        <title>Expanding the biotechnology potential of lactobacilli through comparative genomics of 213 strains and associated genera.</title>
        <authorList>
            <person name="Sun Z."/>
            <person name="Harris H.M."/>
            <person name="McCann A."/>
            <person name="Guo C."/>
            <person name="Argimon S."/>
            <person name="Zhang W."/>
            <person name="Yang X."/>
            <person name="Jeffery I.B."/>
            <person name="Cooney J.C."/>
            <person name="Kagawa T.F."/>
            <person name="Liu W."/>
            <person name="Song Y."/>
            <person name="Salvetti E."/>
            <person name="Wrobel A."/>
            <person name="Rasinkangas P."/>
            <person name="Parkhill J."/>
            <person name="Rea M.C."/>
            <person name="O'Sullivan O."/>
            <person name="Ritari J."/>
            <person name="Douillard F.P."/>
            <person name="Paul Ross R."/>
            <person name="Yang R."/>
            <person name="Briner A.E."/>
            <person name="Felis G.E."/>
            <person name="de Vos W.M."/>
            <person name="Barrangou R."/>
            <person name="Klaenhammer T.R."/>
            <person name="Caufield P.W."/>
            <person name="Cui Y."/>
            <person name="Zhang H."/>
            <person name="O'Toole P.W."/>
        </authorList>
    </citation>
    <scope>NUCLEOTIDE SEQUENCE [LARGE SCALE GENOMIC DNA]</scope>
    <source>
        <strain evidence="10 11">DSM 20452</strain>
    </source>
</reference>
<dbReference type="InterPro" id="IPR058795">
    <property type="entry name" value="LcnD_C"/>
</dbReference>
<evidence type="ECO:0000256" key="5">
    <source>
        <dbReference type="ARBA" id="ARBA00023136"/>
    </source>
</evidence>
<dbReference type="AlphaFoldDB" id="A0A0R2B949"/>
<keyword evidence="5 6" id="KW-0472">Membrane</keyword>
<evidence type="ECO:0000256" key="3">
    <source>
        <dbReference type="ARBA" id="ARBA00022692"/>
    </source>
</evidence>